<dbReference type="InterPro" id="IPR053134">
    <property type="entry name" value="RNA-dir_DNA_polymerase"/>
</dbReference>
<proteinExistence type="predicted"/>
<reference evidence="1 2" key="1">
    <citation type="journal article" date="2017" name="Genome Biol. Evol.">
        <title>Phytophthora megakarya and P. palmivora, closely related causal agents of cacao black pod rot, underwent increases in genome sizes and gene numbers by different mechanisms.</title>
        <authorList>
            <person name="Ali S.S."/>
            <person name="Shao J."/>
            <person name="Lary D.J."/>
            <person name="Kronmiller B."/>
            <person name="Shen D."/>
            <person name="Strem M.D."/>
            <person name="Amoako-Attah I."/>
            <person name="Akrofi A.Y."/>
            <person name="Begoude B.A."/>
            <person name="Ten Hoopen G.M."/>
            <person name="Coulibaly K."/>
            <person name="Kebe B.I."/>
            <person name="Melnick R.L."/>
            <person name="Guiltinan M.J."/>
            <person name="Tyler B.M."/>
            <person name="Meinhardt L.W."/>
            <person name="Bailey B.A."/>
        </authorList>
    </citation>
    <scope>NUCLEOTIDE SEQUENCE [LARGE SCALE GENOMIC DNA]</scope>
    <source>
        <strain evidence="2">sbr112.9</strain>
    </source>
</reference>
<dbReference type="Gene3D" id="3.30.70.270">
    <property type="match status" value="1"/>
</dbReference>
<keyword evidence="2" id="KW-1185">Reference proteome</keyword>
<dbReference type="PANTHER" id="PTHR24559:SF444">
    <property type="entry name" value="REVERSE TRANSCRIPTASE DOMAIN-CONTAINING PROTEIN"/>
    <property type="match status" value="1"/>
</dbReference>
<organism evidence="1 2">
    <name type="scientific">Phytophthora palmivora</name>
    <dbReference type="NCBI Taxonomy" id="4796"/>
    <lineage>
        <taxon>Eukaryota</taxon>
        <taxon>Sar</taxon>
        <taxon>Stramenopiles</taxon>
        <taxon>Oomycota</taxon>
        <taxon>Peronosporomycetes</taxon>
        <taxon>Peronosporales</taxon>
        <taxon>Peronosporaceae</taxon>
        <taxon>Phytophthora</taxon>
    </lineage>
</organism>
<gene>
    <name evidence="1" type="ORF">PHPALM_18902</name>
</gene>
<evidence type="ECO:0000313" key="1">
    <source>
        <dbReference type="EMBL" id="POM65386.1"/>
    </source>
</evidence>
<accession>A0A2P4XIL9</accession>
<dbReference type="Proteomes" id="UP000237271">
    <property type="component" value="Unassembled WGS sequence"/>
</dbReference>
<dbReference type="InterPro" id="IPR043128">
    <property type="entry name" value="Rev_trsase/Diguanyl_cyclase"/>
</dbReference>
<dbReference type="SUPFAM" id="SSF56672">
    <property type="entry name" value="DNA/RNA polymerases"/>
    <property type="match status" value="1"/>
</dbReference>
<evidence type="ECO:0000313" key="2">
    <source>
        <dbReference type="Proteomes" id="UP000237271"/>
    </source>
</evidence>
<dbReference type="InterPro" id="IPR043502">
    <property type="entry name" value="DNA/RNA_pol_sf"/>
</dbReference>
<dbReference type="PANTHER" id="PTHR24559">
    <property type="entry name" value="TRANSPOSON TY3-I GAG-POL POLYPROTEIN"/>
    <property type="match status" value="1"/>
</dbReference>
<name>A0A2P4XIL9_9STRA</name>
<dbReference type="AlphaFoldDB" id="A0A2P4XIL9"/>
<dbReference type="EMBL" id="NCKW01010246">
    <property type="protein sequence ID" value="POM65386.1"/>
    <property type="molecule type" value="Genomic_DNA"/>
</dbReference>
<sequence length="428" mass="46723">MPWHRKHEPWIDYRGKAIGAGRPAASDRALVSSVHTSVRDWGVRDGRQCDDAPEEVLGVIDANEGVAMCLATSHETKAHCQACGIGAMAGSNANGRRVCRTALTRAANIGPQAAEAAEEIIEDVSCPRSSANTAAVEEDAESASGVGNIVPRKVDATEKKNESAACVSSSSTRGLEDLYADGGAVEYLSCVPHSESETPPARPIEDQYHIFNDVSRRLVKADAVLLETLPEMSALLNLEELSRKDFLVELKAGYGAPEAGDLSQRFELFLRHRRGYPGGVHEACNALGFSVVVLKHPPSQLPQDRRVRHAIDLVPGTKYCVTRQWHLPREQCESGMTWELKSPRLVPTFCVRKPNRRWRLVHVFNKLNNATVPAQTPIPRKDVLLNYMSDCTMYSAFGLVDGYNQILMRQSDIPLTTVSTQAGSSAGG</sequence>
<comment type="caution">
    <text evidence="1">The sequence shown here is derived from an EMBL/GenBank/DDBJ whole genome shotgun (WGS) entry which is preliminary data.</text>
</comment>
<dbReference type="Gene3D" id="3.10.10.10">
    <property type="entry name" value="HIV Type 1 Reverse Transcriptase, subunit A, domain 1"/>
    <property type="match status" value="1"/>
</dbReference>
<protein>
    <submittedName>
        <fullName evidence="1">Pol protein</fullName>
    </submittedName>
</protein>
<dbReference type="OrthoDB" id="127730at2759"/>